<proteinExistence type="predicted"/>
<dbReference type="InterPro" id="IPR011009">
    <property type="entry name" value="Kinase-like_dom_sf"/>
</dbReference>
<feature type="domain" description="Aminoglycoside phosphotransferase" evidence="1">
    <location>
        <begin position="182"/>
        <end position="378"/>
    </location>
</feature>
<dbReference type="SUPFAM" id="SSF56112">
    <property type="entry name" value="Protein kinase-like (PK-like)"/>
    <property type="match status" value="1"/>
</dbReference>
<sequence length="432" mass="45022">MLSRTDRILAARDPRLTALPVLLDRVALQEWLSDLLGADLRVTPRYLRYKPGTSCVAAVEVTSPGTPTAAPLPPQLAALPATPAGTRTVIVTAHGPDGVRKLGKTVERAPGGSVLATDQDLTAILTTVAADRDLPAAAALRDAARTERLVQRVAGDVGGLDSGVGVRQLAYKPQRRWVGTVRSDAGTDLLLRAYRPDDLAATTDRLRALERAGAATPRLLGRRTRSGLAVLEYRQGAALEASAAAGDLAAVGAALGALHAAAANLPTRDPRTDLSAARRTARQVTVLLPHLRARIDALTAALSAGWSRAGAGTPVSLHGDFSLDQVVRAGDGAVTLIDLDHASRGPAEVDVASLAAQAVLDGAAEPEALIAAIAAGYPGALDATRLRLHLAAQLLRRAAEPFRGMRGDWAEATEAVLARVEDLVRERLVVAS</sequence>
<dbReference type="InterPro" id="IPR002575">
    <property type="entry name" value="Aminoglycoside_PTrfase"/>
</dbReference>
<evidence type="ECO:0000313" key="3">
    <source>
        <dbReference type="Proteomes" id="UP000826651"/>
    </source>
</evidence>
<keyword evidence="3" id="KW-1185">Reference proteome</keyword>
<name>A0ABS7S9A8_9MICO</name>
<accession>A0ABS7S9A8</accession>
<comment type="caution">
    <text evidence="2">The sequence shown here is derived from an EMBL/GenBank/DDBJ whole genome shotgun (WGS) entry which is preliminary data.</text>
</comment>
<protein>
    <recommendedName>
        <fullName evidence="1">Aminoglycoside phosphotransferase domain-containing protein</fullName>
    </recommendedName>
</protein>
<dbReference type="Proteomes" id="UP000826651">
    <property type="component" value="Unassembled WGS sequence"/>
</dbReference>
<reference evidence="2 3" key="1">
    <citation type="submission" date="2021-04" db="EMBL/GenBank/DDBJ databases">
        <title>Ruania sp. nov., isolated from sandy soil of mangrove forest.</title>
        <authorList>
            <person name="Ge X."/>
            <person name="Huang R."/>
            <person name="Liu W."/>
        </authorList>
    </citation>
    <scope>NUCLEOTIDE SEQUENCE [LARGE SCALE GENOMIC DNA]</scope>
    <source>
        <strain evidence="2 3">N2-46</strain>
    </source>
</reference>
<dbReference type="EMBL" id="JAGSHT010000011">
    <property type="protein sequence ID" value="MBZ2196805.1"/>
    <property type="molecule type" value="Genomic_DNA"/>
</dbReference>
<dbReference type="Gene3D" id="3.90.1200.10">
    <property type="match status" value="1"/>
</dbReference>
<organism evidence="2 3">
    <name type="scientific">Occultella gossypii</name>
    <dbReference type="NCBI Taxonomy" id="2800820"/>
    <lineage>
        <taxon>Bacteria</taxon>
        <taxon>Bacillati</taxon>
        <taxon>Actinomycetota</taxon>
        <taxon>Actinomycetes</taxon>
        <taxon>Micrococcales</taxon>
        <taxon>Ruaniaceae</taxon>
        <taxon>Occultella</taxon>
    </lineage>
</organism>
<evidence type="ECO:0000259" key="1">
    <source>
        <dbReference type="Pfam" id="PF01636"/>
    </source>
</evidence>
<gene>
    <name evidence="2" type="ORF">KCQ71_11615</name>
</gene>
<dbReference type="RefSeq" id="WP_223406017.1">
    <property type="nucleotide sequence ID" value="NZ_JAGSHT010000011.1"/>
</dbReference>
<evidence type="ECO:0000313" key="2">
    <source>
        <dbReference type="EMBL" id="MBZ2196805.1"/>
    </source>
</evidence>
<dbReference type="Pfam" id="PF01636">
    <property type="entry name" value="APH"/>
    <property type="match status" value="1"/>
</dbReference>